<dbReference type="KEGG" id="bvs:BARVI_07855"/>
<evidence type="ECO:0000313" key="1">
    <source>
        <dbReference type="EMBL" id="AHF13833.1"/>
    </source>
</evidence>
<reference evidence="1 2" key="1">
    <citation type="submission" date="2013-12" db="EMBL/GenBank/DDBJ databases">
        <authorList>
            <consortium name="DOE Joint Genome Institute"/>
            <person name="Eisen J."/>
            <person name="Huntemann M."/>
            <person name="Han J."/>
            <person name="Chen A."/>
            <person name="Kyrpides N."/>
            <person name="Mavromatis K."/>
            <person name="Markowitz V."/>
            <person name="Palaniappan K."/>
            <person name="Ivanova N."/>
            <person name="Schaumberg A."/>
            <person name="Pati A."/>
            <person name="Liolios K."/>
            <person name="Nordberg H.P."/>
            <person name="Cantor M.N."/>
            <person name="Hua S.X."/>
            <person name="Woyke T."/>
        </authorList>
    </citation>
    <scope>NUCLEOTIDE SEQUENCE [LARGE SCALE GENOMIC DNA]</scope>
    <source>
        <strain evidence="2">DSM 18177</strain>
    </source>
</reference>
<organism evidence="1 2">
    <name type="scientific">Barnesiella viscericola DSM 18177</name>
    <dbReference type="NCBI Taxonomy" id="880074"/>
    <lineage>
        <taxon>Bacteria</taxon>
        <taxon>Pseudomonadati</taxon>
        <taxon>Bacteroidota</taxon>
        <taxon>Bacteroidia</taxon>
        <taxon>Bacteroidales</taxon>
        <taxon>Barnesiellaceae</taxon>
        <taxon>Barnesiella</taxon>
    </lineage>
</organism>
<sequence length="58" mass="6378">MIKYLTDKDNEQTLLSRAFEKDQTGTGCKSIGREAVEEITAGIVASDIFASREATIVR</sequence>
<dbReference type="HOGENOM" id="CLU_2970114_0_0_10"/>
<gene>
    <name evidence="1" type="ORF">BARVI_07855</name>
</gene>
<dbReference type="AlphaFoldDB" id="W0EWA7"/>
<keyword evidence="2" id="KW-1185">Reference proteome</keyword>
<dbReference type="EMBL" id="CP007034">
    <property type="protein sequence ID" value="AHF13833.1"/>
    <property type="molecule type" value="Genomic_DNA"/>
</dbReference>
<accession>W0EWA7</accession>
<name>W0EWA7_9BACT</name>
<proteinExistence type="predicted"/>
<dbReference type="STRING" id="880074.BARVI_07855"/>
<dbReference type="Proteomes" id="UP000018901">
    <property type="component" value="Chromosome"/>
</dbReference>
<evidence type="ECO:0000313" key="2">
    <source>
        <dbReference type="Proteomes" id="UP000018901"/>
    </source>
</evidence>
<protein>
    <submittedName>
        <fullName evidence="1">Uncharacterized protein</fullName>
    </submittedName>
</protein>